<dbReference type="AlphaFoldDB" id="A0A392SCG8"/>
<evidence type="ECO:0000313" key="2">
    <source>
        <dbReference type="Proteomes" id="UP000265520"/>
    </source>
</evidence>
<evidence type="ECO:0000313" key="1">
    <source>
        <dbReference type="EMBL" id="MCI46611.1"/>
    </source>
</evidence>
<proteinExistence type="predicted"/>
<reference evidence="1 2" key="1">
    <citation type="journal article" date="2018" name="Front. Plant Sci.">
        <title>Red Clover (Trifolium pratense) and Zigzag Clover (T. medium) - A Picture of Genomic Similarities and Differences.</title>
        <authorList>
            <person name="Dluhosova J."/>
            <person name="Istvanek J."/>
            <person name="Nedelnik J."/>
            <person name="Repkova J."/>
        </authorList>
    </citation>
    <scope>NUCLEOTIDE SEQUENCE [LARGE SCALE GENOMIC DNA]</scope>
    <source>
        <strain evidence="2">cv. 10/8</strain>
        <tissue evidence="1">Leaf</tissue>
    </source>
</reference>
<dbReference type="Proteomes" id="UP000265520">
    <property type="component" value="Unassembled WGS sequence"/>
</dbReference>
<sequence length="38" mass="4042">GLASLTVGQKCVTLGQCRVEPNSTSKLTELDTHSLIQL</sequence>
<organism evidence="1 2">
    <name type="scientific">Trifolium medium</name>
    <dbReference type="NCBI Taxonomy" id="97028"/>
    <lineage>
        <taxon>Eukaryota</taxon>
        <taxon>Viridiplantae</taxon>
        <taxon>Streptophyta</taxon>
        <taxon>Embryophyta</taxon>
        <taxon>Tracheophyta</taxon>
        <taxon>Spermatophyta</taxon>
        <taxon>Magnoliopsida</taxon>
        <taxon>eudicotyledons</taxon>
        <taxon>Gunneridae</taxon>
        <taxon>Pentapetalae</taxon>
        <taxon>rosids</taxon>
        <taxon>fabids</taxon>
        <taxon>Fabales</taxon>
        <taxon>Fabaceae</taxon>
        <taxon>Papilionoideae</taxon>
        <taxon>50 kb inversion clade</taxon>
        <taxon>NPAAA clade</taxon>
        <taxon>Hologalegina</taxon>
        <taxon>IRL clade</taxon>
        <taxon>Trifolieae</taxon>
        <taxon>Trifolium</taxon>
    </lineage>
</organism>
<comment type="caution">
    <text evidence="1">The sequence shown here is derived from an EMBL/GenBank/DDBJ whole genome shotgun (WGS) entry which is preliminary data.</text>
</comment>
<feature type="non-terminal residue" evidence="1">
    <location>
        <position position="1"/>
    </location>
</feature>
<name>A0A392SCG8_9FABA</name>
<dbReference type="EMBL" id="LXQA010359980">
    <property type="protein sequence ID" value="MCI46611.1"/>
    <property type="molecule type" value="Genomic_DNA"/>
</dbReference>
<protein>
    <submittedName>
        <fullName evidence="1">Uncharacterized protein</fullName>
    </submittedName>
</protein>
<keyword evidence="2" id="KW-1185">Reference proteome</keyword>
<accession>A0A392SCG8</accession>